<proteinExistence type="predicted"/>
<dbReference type="Proteomes" id="UP001139199">
    <property type="component" value="Unassembled WGS sequence"/>
</dbReference>
<accession>A0A9X1L106</accession>
<feature type="compositionally biased region" description="Acidic residues" evidence="1">
    <location>
        <begin position="32"/>
        <end position="54"/>
    </location>
</feature>
<evidence type="ECO:0000256" key="1">
    <source>
        <dbReference type="SAM" id="MobiDB-lite"/>
    </source>
</evidence>
<evidence type="ECO:0000313" key="3">
    <source>
        <dbReference type="Proteomes" id="UP001139199"/>
    </source>
</evidence>
<sequence>MINKFNLFKNYSLIIFAFLTITIYNCTPENNTDPEETEEEISEEEENTEEDPESSEGTSQSSISYYDDLITFYFLDSYTVGQYANGDYWVYNEGYDVTITQITPVSQNVSGRIINGTMINPENSENQGYDSNARDMGYEDFLNVDPGNTNSNLTVPAGTSIIKSISTESADGRPIISDAAILTVVAEIPLENSFRPPYTGSNKTAIATTTDLNFDVLGTHPRLTDTYDIGEVTHYYDRVWLEHNTAWTSRDIHPANHMPPYGRDLANKSAIGLILLQLDYTNEEKTQLLINLVQYGIDIYGLAKNGAQWNNSGGHNLGRKMPLLLAGKVLENDDILAYGDKEQHFIFQDDQQHFYVSQTEVDITNSDAWRPDDRATLTPYTTDDIGLAEWGIHHADEPEEDNANWGATYRKICGYAQTSHILAARLMDIEDDWNWSPVFDYTDRFYELQVDEFDPFISTLYEAYR</sequence>
<comment type="caution">
    <text evidence="2">The sequence shown here is derived from an EMBL/GenBank/DDBJ whole genome shotgun (WGS) entry which is preliminary data.</text>
</comment>
<name>A0A9X1L106_9FLAO</name>
<protein>
    <submittedName>
        <fullName evidence="2">Uncharacterized protein</fullName>
    </submittedName>
</protein>
<organism evidence="2 3">
    <name type="scientific">Neotamlana laminarinivorans</name>
    <dbReference type="NCBI Taxonomy" id="2883124"/>
    <lineage>
        <taxon>Bacteria</taxon>
        <taxon>Pseudomonadati</taxon>
        <taxon>Bacteroidota</taxon>
        <taxon>Flavobacteriia</taxon>
        <taxon>Flavobacteriales</taxon>
        <taxon>Flavobacteriaceae</taxon>
        <taxon>Neotamlana</taxon>
    </lineage>
</organism>
<dbReference type="EMBL" id="JAJAPW010000002">
    <property type="protein sequence ID" value="MCB4798253.1"/>
    <property type="molecule type" value="Genomic_DNA"/>
</dbReference>
<keyword evidence="3" id="KW-1185">Reference proteome</keyword>
<dbReference type="RefSeq" id="WP_226541910.1">
    <property type="nucleotide sequence ID" value="NZ_JAJAPW010000002.1"/>
</dbReference>
<reference evidence="2" key="1">
    <citation type="submission" date="2021-10" db="EMBL/GenBank/DDBJ databases">
        <title>Tamlana sargassums sp. nov., and Tamlana laminarinivorans sp. nov., two new bacteria isolated from the brown alga.</title>
        <authorList>
            <person name="Li J."/>
        </authorList>
    </citation>
    <scope>NUCLEOTIDE SEQUENCE</scope>
    <source>
        <strain evidence="2">PT2-4</strain>
    </source>
</reference>
<dbReference type="AlphaFoldDB" id="A0A9X1L106"/>
<feature type="region of interest" description="Disordered" evidence="1">
    <location>
        <begin position="29"/>
        <end position="61"/>
    </location>
</feature>
<evidence type="ECO:0000313" key="2">
    <source>
        <dbReference type="EMBL" id="MCB4798253.1"/>
    </source>
</evidence>
<gene>
    <name evidence="2" type="ORF">LG649_05330</name>
</gene>